<proteinExistence type="predicted"/>
<keyword evidence="3" id="KW-1185">Reference proteome</keyword>
<dbReference type="AlphaFoldDB" id="B8MFA2"/>
<feature type="region of interest" description="Disordered" evidence="1">
    <location>
        <begin position="111"/>
        <end position="142"/>
    </location>
</feature>
<name>B8MFA2_TALSN</name>
<dbReference type="Proteomes" id="UP000001745">
    <property type="component" value="Unassembled WGS sequence"/>
</dbReference>
<accession>B8MFA2</accession>
<dbReference type="InParanoid" id="B8MFA2"/>
<dbReference type="HOGENOM" id="CLU_1563921_0_0_1"/>
<dbReference type="OrthoDB" id="4216719at2759"/>
<protein>
    <submittedName>
        <fullName evidence="2">Uncharacterized protein</fullName>
    </submittedName>
</protein>
<dbReference type="VEuPathDB" id="FungiDB:TSTA_013070"/>
<evidence type="ECO:0000313" key="2">
    <source>
        <dbReference type="EMBL" id="EED16201.1"/>
    </source>
</evidence>
<organism evidence="2 3">
    <name type="scientific">Talaromyces stipitatus (strain ATCC 10500 / CBS 375.48 / QM 6759 / NRRL 1006)</name>
    <name type="common">Penicillium stipitatum</name>
    <dbReference type="NCBI Taxonomy" id="441959"/>
    <lineage>
        <taxon>Eukaryota</taxon>
        <taxon>Fungi</taxon>
        <taxon>Dikarya</taxon>
        <taxon>Ascomycota</taxon>
        <taxon>Pezizomycotina</taxon>
        <taxon>Eurotiomycetes</taxon>
        <taxon>Eurotiomycetidae</taxon>
        <taxon>Eurotiales</taxon>
        <taxon>Trichocomaceae</taxon>
        <taxon>Talaromyces</taxon>
        <taxon>Talaromyces sect. Talaromyces</taxon>
    </lineage>
</organism>
<reference evidence="3" key="1">
    <citation type="journal article" date="2015" name="Genome Announc.">
        <title>Genome sequence of the AIDS-associated pathogen Penicillium marneffei (ATCC18224) and its near taxonomic relative Talaromyces stipitatus (ATCC10500).</title>
        <authorList>
            <person name="Nierman W.C."/>
            <person name="Fedorova-Abrams N.D."/>
            <person name="Andrianopoulos A."/>
        </authorList>
    </citation>
    <scope>NUCLEOTIDE SEQUENCE [LARGE SCALE GENOMIC DNA]</scope>
    <source>
        <strain evidence="3">ATCC 10500 / CBS 375.48 / QM 6759 / NRRL 1006</strain>
    </source>
</reference>
<evidence type="ECO:0000313" key="3">
    <source>
        <dbReference type="Proteomes" id="UP000001745"/>
    </source>
</evidence>
<gene>
    <name evidence="2" type="ORF">TSTA_013070</name>
</gene>
<dbReference type="GeneID" id="8108183"/>
<sequence>MIEDGAAYFEKKSPLGVSEDLAEVTRKIHSLWHAELLSNRKEPGWGHRFDAESNRLFGEAAVLLEKNGKADDVYKSAIAYGRLSNGLPYVPYHTIDAIILANVTSPNCADLMEPQESSRPDRSSESAIETWEADQEIEQPELPPADRGRGAWLALLGCVLAQVPIWGFSLA</sequence>
<dbReference type="RefSeq" id="XP_002483435.1">
    <property type="nucleotide sequence ID" value="XM_002483390.1"/>
</dbReference>
<evidence type="ECO:0000256" key="1">
    <source>
        <dbReference type="SAM" id="MobiDB-lite"/>
    </source>
</evidence>
<dbReference type="EMBL" id="EQ962656">
    <property type="protein sequence ID" value="EED16201.1"/>
    <property type="molecule type" value="Genomic_DNA"/>
</dbReference>